<dbReference type="Gene3D" id="1.10.10.10">
    <property type="entry name" value="Winged helix-like DNA-binding domain superfamily/Winged helix DNA-binding domain"/>
    <property type="match status" value="1"/>
</dbReference>
<evidence type="ECO:0000256" key="3">
    <source>
        <dbReference type="SAM" id="Phobius"/>
    </source>
</evidence>
<dbReference type="EMBL" id="JRHC01000004">
    <property type="protein sequence ID" value="KJF42819.1"/>
    <property type="molecule type" value="Genomic_DNA"/>
</dbReference>
<evidence type="ECO:0000256" key="2">
    <source>
        <dbReference type="SAM" id="Coils"/>
    </source>
</evidence>
<keyword evidence="3" id="KW-0472">Membrane</keyword>
<feature type="domain" description="HTH luxR-type" evidence="4">
    <location>
        <begin position="909"/>
        <end position="973"/>
    </location>
</feature>
<dbReference type="GO" id="GO:0000155">
    <property type="term" value="F:phosphorelay sensor kinase activity"/>
    <property type="evidence" value="ECO:0007669"/>
    <property type="project" value="TreeGrafter"/>
</dbReference>
<feature type="coiled-coil region" evidence="2">
    <location>
        <begin position="782"/>
        <end position="843"/>
    </location>
</feature>
<dbReference type="GO" id="GO:0003677">
    <property type="term" value="F:DNA binding"/>
    <property type="evidence" value="ECO:0007669"/>
    <property type="project" value="InterPro"/>
</dbReference>
<dbReference type="STRING" id="1544798.LH29_15435"/>
<feature type="transmembrane region" description="Helical" evidence="3">
    <location>
        <begin position="763"/>
        <end position="781"/>
    </location>
</feature>
<comment type="caution">
    <text evidence="5">The sequence shown here is derived from an EMBL/GenBank/DDBJ whole genome shotgun (WGS) entry which is preliminary data.</text>
</comment>
<dbReference type="InterPro" id="IPR000792">
    <property type="entry name" value="Tscrpt_reg_LuxR_C"/>
</dbReference>
<proteinExistence type="predicted"/>
<sequence length="973" mass="112644">MYFRNVLLDNIHQQPCDLKKSLLILLLVFPSLVFSQVKRFGVPNILNYPKADYRAGTQNWGVAQDPNGFMYFANNLGLLRFDGLNWDLYNDSFTSNVRSVCIDDDGVIYIGLDEDFGIFDPNSPEGPVFKSLTDKLPEDIPETDVIWKIYNTQYGIVFQSYRYIFIYRDDKIDIIRPQKAFYYSFYINNRLFFHEPGVGLFEYINGFVNKVPWADELKDHEIQSMVSFFENHLLIGTAQSGWFEYKNGKLNKWDVPANTQTENDVLYCGIKLDGNNLAIGTILNGLIIANSEGEIIQHLNLNNGLQNNTILSLCNDRSGNLWLGLDNGIDYIELNSPISYTSRSENIGTGYCAVIHDNLLYLGTNQGLFTKKFSTIGQDNSEVFKIIPGTEGQVWSLKVINGQLLCGHNLGTFAVNGREVRQISDDPGLWTFIQLKNDTNYAIGGSFTGISLFQFDKGQWDLKTKIKGFSESSRFLSEDEEGNIWVSHGAKGVFRVTLNAQSDSATNVKLYGAKDGLPIDLMNILLKFDNTWCISTVDGVYSYNAAADRFEKNKSLNEIFAPYNRLKYIEKDFRGNYWYIAETEVGVLHKNDDTSYTRITTPFQQLRNKLVREWEFLYVFDLNNVFFATENGFAHYSSRIVTSYNQAFKCFITQVDVPNLDTVVYPVNQLDPTEFPFQKNAFRFNFSAPFYQNPEQLEFSYFIDNYSDSWSVWSNDNYRDLTNLPENDYVFRVKARNSFNVESDEATFSFVITPPWHRSKTATYIYILIVFVIVVIIAWFINKRFEKSKQKERKKHEQKLREKEKEFEKQAVLAEKEIIRLKNEKLEAQKLSLDKELANQTLSIVNKNKFLMKINEELKRVSNETSDGAVKTKMAILKKRIDKEIDNQNQNQIFESYFEEVHADFFERLKDKFPHLSPKDLRLCAYIRMNMSTKEIATLLNISDRGVEISRYRLRKKLDLSRDVNLSTFLINL</sequence>
<dbReference type="Pfam" id="PF07494">
    <property type="entry name" value="Reg_prop"/>
    <property type="match status" value="1"/>
</dbReference>
<dbReference type="SMART" id="SM00421">
    <property type="entry name" value="HTH_LUXR"/>
    <property type="match status" value="1"/>
</dbReference>
<keyword evidence="6" id="KW-1185">Reference proteome</keyword>
<keyword evidence="1" id="KW-0597">Phosphoprotein</keyword>
<dbReference type="PROSITE" id="PS50043">
    <property type="entry name" value="HTH_LUXR_2"/>
    <property type="match status" value="1"/>
</dbReference>
<reference evidence="5 6" key="1">
    <citation type="submission" date="2014-09" db="EMBL/GenBank/DDBJ databases">
        <title>Draft Genome Sequence of Draconibacterium sp. JN14CK-3.</title>
        <authorList>
            <person name="Dong C."/>
            <person name="Lai Q."/>
            <person name="Shao Z."/>
        </authorList>
    </citation>
    <scope>NUCLEOTIDE SEQUENCE [LARGE SCALE GENOMIC DNA]</scope>
    <source>
        <strain evidence="5 6">JN14CK-3</strain>
    </source>
</reference>
<evidence type="ECO:0000256" key="1">
    <source>
        <dbReference type="ARBA" id="ARBA00022553"/>
    </source>
</evidence>
<dbReference type="Gene3D" id="2.130.10.10">
    <property type="entry name" value="YVTN repeat-like/Quinoprotein amine dehydrogenase"/>
    <property type="match status" value="3"/>
</dbReference>
<evidence type="ECO:0000313" key="5">
    <source>
        <dbReference type="EMBL" id="KJF42819.1"/>
    </source>
</evidence>
<gene>
    <name evidence="5" type="ORF">LH29_15435</name>
</gene>
<organism evidence="5 6">
    <name type="scientific">Draconibacterium sediminis</name>
    <dbReference type="NCBI Taxonomy" id="1544798"/>
    <lineage>
        <taxon>Bacteria</taxon>
        <taxon>Pseudomonadati</taxon>
        <taxon>Bacteroidota</taxon>
        <taxon>Bacteroidia</taxon>
        <taxon>Marinilabiliales</taxon>
        <taxon>Prolixibacteraceae</taxon>
        <taxon>Draconibacterium</taxon>
    </lineage>
</organism>
<dbReference type="Gene3D" id="2.60.40.10">
    <property type="entry name" value="Immunoglobulins"/>
    <property type="match status" value="1"/>
</dbReference>
<dbReference type="InterPro" id="IPR015943">
    <property type="entry name" value="WD40/YVTN_repeat-like_dom_sf"/>
</dbReference>
<keyword evidence="2" id="KW-0175">Coiled coil</keyword>
<evidence type="ECO:0000313" key="6">
    <source>
        <dbReference type="Proteomes" id="UP000032544"/>
    </source>
</evidence>
<keyword evidence="3" id="KW-0812">Transmembrane</keyword>
<dbReference type="PANTHER" id="PTHR43547">
    <property type="entry name" value="TWO-COMPONENT HISTIDINE KINASE"/>
    <property type="match status" value="1"/>
</dbReference>
<dbReference type="InterPro" id="IPR013783">
    <property type="entry name" value="Ig-like_fold"/>
</dbReference>
<dbReference type="SUPFAM" id="SSF63829">
    <property type="entry name" value="Calcium-dependent phosphotriesterase"/>
    <property type="match status" value="2"/>
</dbReference>
<accession>A0A0D8J7R8</accession>
<dbReference type="InterPro" id="IPR016032">
    <property type="entry name" value="Sig_transdc_resp-reg_C-effctor"/>
</dbReference>
<dbReference type="InterPro" id="IPR011123">
    <property type="entry name" value="Y_Y_Y"/>
</dbReference>
<dbReference type="SUPFAM" id="SSF46894">
    <property type="entry name" value="C-terminal effector domain of the bipartite response regulators"/>
    <property type="match status" value="1"/>
</dbReference>
<name>A0A0D8J7R8_9BACT</name>
<protein>
    <recommendedName>
        <fullName evidence="4">HTH luxR-type domain-containing protein</fullName>
    </recommendedName>
</protein>
<keyword evidence="3" id="KW-1133">Transmembrane helix</keyword>
<evidence type="ECO:0000259" key="4">
    <source>
        <dbReference type="PROSITE" id="PS50043"/>
    </source>
</evidence>
<dbReference type="InterPro" id="IPR011110">
    <property type="entry name" value="Reg_prop"/>
</dbReference>
<dbReference type="PATRIC" id="fig|1544798.3.peg.3254"/>
<dbReference type="Pfam" id="PF07495">
    <property type="entry name" value="Y_Y_Y"/>
    <property type="match status" value="1"/>
</dbReference>
<dbReference type="PANTHER" id="PTHR43547:SF2">
    <property type="entry name" value="HYBRID SIGNAL TRANSDUCTION HISTIDINE KINASE C"/>
    <property type="match status" value="1"/>
</dbReference>
<dbReference type="Proteomes" id="UP000032544">
    <property type="component" value="Unassembled WGS sequence"/>
</dbReference>
<dbReference type="GO" id="GO:0006355">
    <property type="term" value="P:regulation of DNA-templated transcription"/>
    <property type="evidence" value="ECO:0007669"/>
    <property type="project" value="InterPro"/>
</dbReference>
<dbReference type="AlphaFoldDB" id="A0A0D8J7R8"/>
<dbReference type="InterPro" id="IPR036388">
    <property type="entry name" value="WH-like_DNA-bd_sf"/>
</dbReference>